<evidence type="ECO:0000256" key="3">
    <source>
        <dbReference type="ARBA" id="ARBA00022452"/>
    </source>
</evidence>
<evidence type="ECO:0000256" key="6">
    <source>
        <dbReference type="ARBA" id="ARBA00023136"/>
    </source>
</evidence>
<evidence type="ECO:0000256" key="4">
    <source>
        <dbReference type="ARBA" id="ARBA00022692"/>
    </source>
</evidence>
<evidence type="ECO:0000256" key="2">
    <source>
        <dbReference type="ARBA" id="ARBA00022448"/>
    </source>
</evidence>
<dbReference type="Gene3D" id="2.60.40.1120">
    <property type="entry name" value="Carboxypeptidase-like, regulatory domain"/>
    <property type="match status" value="1"/>
</dbReference>
<protein>
    <submittedName>
        <fullName evidence="13">SusC/RagA family protein</fullName>
    </submittedName>
</protein>
<dbReference type="GO" id="GO:0009279">
    <property type="term" value="C:cell outer membrane"/>
    <property type="evidence" value="ECO:0007669"/>
    <property type="project" value="UniProtKB-SubCell"/>
</dbReference>
<comment type="caution">
    <text evidence="13">The sequence shown here is derived from an EMBL/GenBank/DDBJ whole genome shotgun (WGS) entry which is preliminary data.</text>
</comment>
<evidence type="ECO:0000259" key="11">
    <source>
        <dbReference type="Pfam" id="PF00593"/>
    </source>
</evidence>
<evidence type="ECO:0000313" key="14">
    <source>
        <dbReference type="Proteomes" id="UP000239590"/>
    </source>
</evidence>
<evidence type="ECO:0000256" key="5">
    <source>
        <dbReference type="ARBA" id="ARBA00023077"/>
    </source>
</evidence>
<keyword evidence="10" id="KW-0732">Signal</keyword>
<evidence type="ECO:0000256" key="8">
    <source>
        <dbReference type="PROSITE-ProRule" id="PRU01360"/>
    </source>
</evidence>
<dbReference type="OrthoDB" id="9768177at2"/>
<keyword evidence="14" id="KW-1185">Reference proteome</keyword>
<reference evidence="14" key="1">
    <citation type="submission" date="2018-02" db="EMBL/GenBank/DDBJ databases">
        <title>Genome sequencing of Solimonas sp. HR-BB.</title>
        <authorList>
            <person name="Lee Y."/>
            <person name="Jeon C.O."/>
        </authorList>
    </citation>
    <scope>NUCLEOTIDE SEQUENCE [LARGE SCALE GENOMIC DNA]</scope>
    <source>
        <strain evidence="14">HR-U</strain>
    </source>
</reference>
<dbReference type="NCBIfam" id="TIGR04056">
    <property type="entry name" value="OMP_RagA_SusC"/>
    <property type="match status" value="1"/>
</dbReference>
<evidence type="ECO:0000256" key="1">
    <source>
        <dbReference type="ARBA" id="ARBA00004571"/>
    </source>
</evidence>
<dbReference type="SUPFAM" id="SSF49464">
    <property type="entry name" value="Carboxypeptidase regulatory domain-like"/>
    <property type="match status" value="1"/>
</dbReference>
<keyword evidence="3 8" id="KW-1134">Transmembrane beta strand</keyword>
<dbReference type="InterPro" id="IPR037066">
    <property type="entry name" value="Plug_dom_sf"/>
</dbReference>
<sequence>MKYFLWLVLLFSTIGATMAQDKIPVSGKITSKTDAQPIPGVTVLEKGTTNGTTTNEKGEYTLRVSPGATLLFSFIGMVSQEAALGNSSVLDMILEEDLKKLDEVVVTGYKAERKADLTGAVSVVKLSDIKDIPTADPIKNLQGRVAGMQVTTSGSPGATASVRIRGQGTLNNNDPLYVIDGIPTKEGLQSINQNDIESIQVLKDASAASIYGSRAGNGVIIVTTKRAKAGFSRIDFSSFWSFQRYQSKLRVLNTEQRARVYWQAAVNDGVTPSSPLYQFNSHLDAQGKPVLDGVSYPEFIDAAQTMRPANTRWFDEISQTGLMQSYNLNFSNGGEKGTMLFSLNYLDHDGIIKETNLNRLTLRLNSDYNFLQGKLKVGENLTFAKTRQTLLPEGEIMNMALIQQSIVPVRTLTGGWGGPVASMSDRQNPVRLIADNQQNKSYAGRIFGNVYADLEILPKLQLRTSIGVDYTLGSQRVLYKAYTSGFLSDPMNRATNTENFYGNWIWQNTLTYSLERNKHRLDFLAGTERIRYNNQSFWASRQGFALQTPEYMYLDAGSANKDNGGSAFGYGLMSFFGKVNYALADRYLASVTVRRDGSSRFGSDQRYGTFPAFSLGWRLSEENFLKDHVTAISDLKLRFGWGVTGNQDFANNAIYRLYESNYGIDPTWDFDIGTAYDITGANTGSLPSGYRLIQQGNDKLKWESTTQTNYGIDFSLFEYKLTGSVDYFVKKTKDILVSPPYLGVVGEGGNQWVNGASMENSGIELQLGYQGKIANKVNFNLSGNISSYQNKVTYLPREVVNSYGGNGRDVTILGRSINSIYGYVADGIFQTQEQVDSYATQIGKEVGRIRYKDLNGDGVVDDRDRTWIGNSNPKFMYGLNADFSFKGIDVVLFFQGLQRADVYNDNKLLTDFASLASGVNWGERTLDAWSPTNPTSTIPALTLTDKNNEQRRSSYFVEQGSYLKLRNVQVGYTIPATLLKRYRMQQARLYVQAQNVLTLRKKTGNSAYTGVDPETPNATYPIPAVYTLGLNLSF</sequence>
<dbReference type="PROSITE" id="PS52016">
    <property type="entry name" value="TONB_DEPENDENT_REC_3"/>
    <property type="match status" value="1"/>
</dbReference>
<dbReference type="Pfam" id="PF00593">
    <property type="entry name" value="TonB_dep_Rec_b-barrel"/>
    <property type="match status" value="1"/>
</dbReference>
<keyword evidence="5 9" id="KW-0798">TonB box</keyword>
<feature type="domain" description="TonB-dependent receptor-like beta-barrel" evidence="11">
    <location>
        <begin position="446"/>
        <end position="996"/>
    </location>
</feature>
<name>A0A2S7IGL5_9BACT</name>
<dbReference type="InterPro" id="IPR039426">
    <property type="entry name" value="TonB-dep_rcpt-like"/>
</dbReference>
<dbReference type="InterPro" id="IPR012910">
    <property type="entry name" value="Plug_dom"/>
</dbReference>
<dbReference type="SUPFAM" id="SSF56935">
    <property type="entry name" value="Porins"/>
    <property type="match status" value="1"/>
</dbReference>
<dbReference type="Gene3D" id="2.40.170.20">
    <property type="entry name" value="TonB-dependent receptor, beta-barrel domain"/>
    <property type="match status" value="1"/>
</dbReference>
<proteinExistence type="inferred from homology"/>
<dbReference type="InterPro" id="IPR023997">
    <property type="entry name" value="TonB-dep_OMP_SusC/RagA_CS"/>
</dbReference>
<keyword evidence="6 8" id="KW-0472">Membrane</keyword>
<evidence type="ECO:0000259" key="12">
    <source>
        <dbReference type="Pfam" id="PF07715"/>
    </source>
</evidence>
<dbReference type="Pfam" id="PF07715">
    <property type="entry name" value="Plug"/>
    <property type="match status" value="1"/>
</dbReference>
<comment type="subcellular location">
    <subcellularLocation>
        <location evidence="1 8">Cell outer membrane</location>
        <topology evidence="1 8">Multi-pass membrane protein</topology>
    </subcellularLocation>
</comment>
<dbReference type="EMBL" id="PTRA01000006">
    <property type="protein sequence ID" value="PQA54489.1"/>
    <property type="molecule type" value="Genomic_DNA"/>
</dbReference>
<dbReference type="AlphaFoldDB" id="A0A2S7IGL5"/>
<dbReference type="InterPro" id="IPR008969">
    <property type="entry name" value="CarboxyPept-like_regulatory"/>
</dbReference>
<comment type="similarity">
    <text evidence="8 9">Belongs to the TonB-dependent receptor family.</text>
</comment>
<dbReference type="Proteomes" id="UP000239590">
    <property type="component" value="Unassembled WGS sequence"/>
</dbReference>
<gene>
    <name evidence="13" type="ORF">C5O19_22335</name>
</gene>
<keyword evidence="2 8" id="KW-0813">Transport</keyword>
<feature type="domain" description="TonB-dependent receptor plug" evidence="12">
    <location>
        <begin position="114"/>
        <end position="219"/>
    </location>
</feature>
<dbReference type="InterPro" id="IPR023996">
    <property type="entry name" value="TonB-dep_OMP_SusC/RagA"/>
</dbReference>
<accession>A0A2S7IGL5</accession>
<dbReference type="InterPro" id="IPR036942">
    <property type="entry name" value="Beta-barrel_TonB_sf"/>
</dbReference>
<dbReference type="NCBIfam" id="TIGR04057">
    <property type="entry name" value="SusC_RagA_signa"/>
    <property type="match status" value="1"/>
</dbReference>
<feature type="signal peptide" evidence="10">
    <location>
        <begin position="1"/>
        <end position="19"/>
    </location>
</feature>
<dbReference type="RefSeq" id="WP_104715613.1">
    <property type="nucleotide sequence ID" value="NZ_PTRA01000006.1"/>
</dbReference>
<evidence type="ECO:0000256" key="7">
    <source>
        <dbReference type="ARBA" id="ARBA00023237"/>
    </source>
</evidence>
<keyword evidence="4 8" id="KW-0812">Transmembrane</keyword>
<feature type="chain" id="PRO_5015422747" evidence="10">
    <location>
        <begin position="20"/>
        <end position="1034"/>
    </location>
</feature>
<evidence type="ECO:0000256" key="10">
    <source>
        <dbReference type="SAM" id="SignalP"/>
    </source>
</evidence>
<dbReference type="Gene3D" id="2.170.130.10">
    <property type="entry name" value="TonB-dependent receptor, plug domain"/>
    <property type="match status" value="1"/>
</dbReference>
<dbReference type="Pfam" id="PF13715">
    <property type="entry name" value="CarbopepD_reg_2"/>
    <property type="match status" value="1"/>
</dbReference>
<keyword evidence="7 8" id="KW-0998">Cell outer membrane</keyword>
<evidence type="ECO:0000256" key="9">
    <source>
        <dbReference type="RuleBase" id="RU003357"/>
    </source>
</evidence>
<organism evidence="13 14">
    <name type="scientific">Siphonobacter curvatus</name>
    <dbReference type="NCBI Taxonomy" id="2094562"/>
    <lineage>
        <taxon>Bacteria</taxon>
        <taxon>Pseudomonadati</taxon>
        <taxon>Bacteroidota</taxon>
        <taxon>Cytophagia</taxon>
        <taxon>Cytophagales</taxon>
        <taxon>Cytophagaceae</taxon>
        <taxon>Siphonobacter</taxon>
    </lineage>
</organism>
<evidence type="ECO:0000313" key="13">
    <source>
        <dbReference type="EMBL" id="PQA54489.1"/>
    </source>
</evidence>
<dbReference type="InterPro" id="IPR000531">
    <property type="entry name" value="Beta-barrel_TonB"/>
</dbReference>